<dbReference type="AlphaFoldDB" id="A0A382P0X8"/>
<organism evidence="1">
    <name type="scientific">marine metagenome</name>
    <dbReference type="NCBI Taxonomy" id="408172"/>
    <lineage>
        <taxon>unclassified sequences</taxon>
        <taxon>metagenomes</taxon>
        <taxon>ecological metagenomes</taxon>
    </lineage>
</organism>
<gene>
    <name evidence="1" type="ORF">METZ01_LOCUS319913</name>
</gene>
<evidence type="ECO:0000313" key="1">
    <source>
        <dbReference type="EMBL" id="SVC67059.1"/>
    </source>
</evidence>
<protein>
    <submittedName>
        <fullName evidence="1">Uncharacterized protein</fullName>
    </submittedName>
</protein>
<accession>A0A382P0X8</accession>
<proteinExistence type="predicted"/>
<feature type="non-terminal residue" evidence="1">
    <location>
        <position position="1"/>
    </location>
</feature>
<feature type="non-terminal residue" evidence="1">
    <location>
        <position position="31"/>
    </location>
</feature>
<sequence>RPWLLRRRRCKDLSGSRRSALGTVKAVCGAL</sequence>
<name>A0A382P0X8_9ZZZZ</name>
<dbReference type="EMBL" id="UINC01104134">
    <property type="protein sequence ID" value="SVC67059.1"/>
    <property type="molecule type" value="Genomic_DNA"/>
</dbReference>
<reference evidence="1" key="1">
    <citation type="submission" date="2018-05" db="EMBL/GenBank/DDBJ databases">
        <authorList>
            <person name="Lanie J.A."/>
            <person name="Ng W.-L."/>
            <person name="Kazmierczak K.M."/>
            <person name="Andrzejewski T.M."/>
            <person name="Davidsen T.M."/>
            <person name="Wayne K.J."/>
            <person name="Tettelin H."/>
            <person name="Glass J.I."/>
            <person name="Rusch D."/>
            <person name="Podicherti R."/>
            <person name="Tsui H.-C.T."/>
            <person name="Winkler M.E."/>
        </authorList>
    </citation>
    <scope>NUCLEOTIDE SEQUENCE</scope>
</reference>